<keyword evidence="2" id="KW-0812">Transmembrane</keyword>
<organism evidence="5">
    <name type="scientific">Caenorhabditis remanei</name>
    <name type="common">Caenorhabditis vulgaris</name>
    <dbReference type="NCBI Taxonomy" id="31234"/>
    <lineage>
        <taxon>Eukaryota</taxon>
        <taxon>Metazoa</taxon>
        <taxon>Ecdysozoa</taxon>
        <taxon>Nematoda</taxon>
        <taxon>Chromadorea</taxon>
        <taxon>Rhabditida</taxon>
        <taxon>Rhabditina</taxon>
        <taxon>Rhabditomorpha</taxon>
        <taxon>Rhabditoidea</taxon>
        <taxon>Rhabditidae</taxon>
        <taxon>Peloderinae</taxon>
        <taxon>Caenorhabditis</taxon>
    </lineage>
</organism>
<dbReference type="OrthoDB" id="10338325at2759"/>
<gene>
    <name evidence="4" type="ORF">CRE_03114</name>
</gene>
<feature type="transmembrane region" description="Helical" evidence="2">
    <location>
        <begin position="280"/>
        <end position="297"/>
    </location>
</feature>
<keyword evidence="2" id="KW-1133">Transmembrane helix</keyword>
<feature type="region of interest" description="Disordered" evidence="1">
    <location>
        <begin position="61"/>
        <end position="85"/>
    </location>
</feature>
<evidence type="ECO:0000256" key="3">
    <source>
        <dbReference type="SAM" id="SignalP"/>
    </source>
</evidence>
<feature type="chain" id="PRO_5003175839" description="SCP domain-containing protein" evidence="3">
    <location>
        <begin position="23"/>
        <end position="302"/>
    </location>
</feature>
<dbReference type="PROSITE" id="PS51257">
    <property type="entry name" value="PROKAR_LIPOPROTEIN"/>
    <property type="match status" value="1"/>
</dbReference>
<evidence type="ECO:0000256" key="1">
    <source>
        <dbReference type="SAM" id="MobiDB-lite"/>
    </source>
</evidence>
<dbReference type="Proteomes" id="UP000008281">
    <property type="component" value="Unassembled WGS sequence"/>
</dbReference>
<dbReference type="EMBL" id="DS268417">
    <property type="protein sequence ID" value="EFO83511.1"/>
    <property type="molecule type" value="Genomic_DNA"/>
</dbReference>
<name>E3LWL3_CAERE</name>
<feature type="compositionally biased region" description="Low complexity" evidence="1">
    <location>
        <begin position="76"/>
        <end position="85"/>
    </location>
</feature>
<sequence length="302" mass="33320">MRVDIVSTSILLLFLLIGQSCSFFIGDYQRIKPKGDDGAEDTTISDDSAVIETTQAPVDLSTEPTVTPSEAIPKNSPSTAPTIPPVVATTPNPNITLIAKDDQISFLANSNGHRDEHLKGRFAYVWLSFLGIRLSDVKMSWDESLVESAISRIGDSCSIKIDNSDNVRELILEAEDWFKINRDRKTMHQKITSMTYTKGISRVGCVKRINCGKTAENGDVFIFCHFAPSNITEDAGFDKGYEGCEHDGTYSSLCVDAPLIPKERVTVPPVKYVYLNKSSAEFNSILLIISVVIFGIWKGKND</sequence>
<keyword evidence="3" id="KW-0732">Signal</keyword>
<keyword evidence="5" id="KW-1185">Reference proteome</keyword>
<reference evidence="4" key="1">
    <citation type="submission" date="2007-07" db="EMBL/GenBank/DDBJ databases">
        <title>PCAP assembly of the Caenorhabditis remanei genome.</title>
        <authorList>
            <consortium name="The Caenorhabditis remanei Sequencing Consortium"/>
            <person name="Wilson R.K."/>
        </authorList>
    </citation>
    <scope>NUCLEOTIDE SEQUENCE [LARGE SCALE GENOMIC DNA]</scope>
    <source>
        <strain evidence="4">PB4641</strain>
    </source>
</reference>
<accession>E3LWL3</accession>
<dbReference type="AlphaFoldDB" id="E3LWL3"/>
<proteinExistence type="predicted"/>
<evidence type="ECO:0000313" key="5">
    <source>
        <dbReference type="Proteomes" id="UP000008281"/>
    </source>
</evidence>
<feature type="signal peptide" evidence="3">
    <location>
        <begin position="1"/>
        <end position="22"/>
    </location>
</feature>
<dbReference type="OMA" id="WADDAST"/>
<dbReference type="HOGENOM" id="CLU_922093_0_0_1"/>
<dbReference type="InParanoid" id="E3LWL3"/>
<evidence type="ECO:0008006" key="6">
    <source>
        <dbReference type="Google" id="ProtNLM"/>
    </source>
</evidence>
<evidence type="ECO:0000313" key="4">
    <source>
        <dbReference type="EMBL" id="EFO83511.1"/>
    </source>
</evidence>
<dbReference type="eggNOG" id="ENOG502RACV">
    <property type="taxonomic scope" value="Eukaryota"/>
</dbReference>
<protein>
    <recommendedName>
        <fullName evidence="6">SCP domain-containing protein</fullName>
    </recommendedName>
</protein>
<evidence type="ECO:0000256" key="2">
    <source>
        <dbReference type="SAM" id="Phobius"/>
    </source>
</evidence>
<keyword evidence="2" id="KW-0472">Membrane</keyword>